<dbReference type="FunFam" id="1.20.1250.20:FF:000218">
    <property type="entry name" value="facilitated trehalose transporter Tret1"/>
    <property type="match status" value="1"/>
</dbReference>
<dbReference type="PROSITE" id="PS50850">
    <property type="entry name" value="MFS"/>
    <property type="match status" value="1"/>
</dbReference>
<keyword evidence="6 8" id="KW-1133">Transmembrane helix</keyword>
<dbReference type="InterPro" id="IPR050549">
    <property type="entry name" value="MFS_Trehalose_Transporter"/>
</dbReference>
<comment type="subcellular location">
    <subcellularLocation>
        <location evidence="1">Cell membrane</location>
        <topology evidence="1">Multi-pass membrane protein</topology>
    </subcellularLocation>
</comment>
<keyword evidence="2" id="KW-0813">Transport</keyword>
<keyword evidence="7 8" id="KW-0472">Membrane</keyword>
<feature type="transmembrane region" description="Helical" evidence="8">
    <location>
        <begin position="62"/>
        <end position="84"/>
    </location>
</feature>
<feature type="transmembrane region" description="Helical" evidence="8">
    <location>
        <begin position="118"/>
        <end position="139"/>
    </location>
</feature>
<evidence type="ECO:0000256" key="1">
    <source>
        <dbReference type="ARBA" id="ARBA00004651"/>
    </source>
</evidence>
<feature type="transmembrane region" description="Helical" evidence="8">
    <location>
        <begin position="93"/>
        <end position="112"/>
    </location>
</feature>
<accession>A0AA38MBP6</accession>
<evidence type="ECO:0000259" key="9">
    <source>
        <dbReference type="PROSITE" id="PS50850"/>
    </source>
</evidence>
<sequence length="473" mass="53082">MTFSKDTNNRSNSGGKKWPQILVVFVAAIATFANGLHVGWPAPSLPQLFSDEFPFDVSAEEGSYITIIGNLGAFFGSFIGNFILDKIGRRRSIILIALPQITCFLSIILSYQVMELLYVGRFLGGLGEGMVSTITLLYVAEIAEPSIRGTLAVMTTIAWYSGVLFANIIGSYLSIRTTASIAIAIPILFVVLSWKIPESPYYHLMKKDEEKAERVLKFLRRKTNVSEELTKLKADVERQMSETGTFRDIFAIDSNKRAFLVTVVARFFQLCTGVAAMNFYLQILLKEATQSIAPQIGASIVLLIQLVMTVISVFIIDRWGRRPLLLFSIIGCFIDLVFQMIFFIFKEHTTIDTSVADWFPLMMMLVLIFLYSIGLGSVVSVLTSEIFSASIKAKLICLVNGSYSLLTLAFTKYYQATADGFGLTVPFSTFVVLTFFGVLFFYYYVPETKGKTLEQIQQRLKRCRKEKKMKNVI</sequence>
<reference evidence="10" key="1">
    <citation type="journal article" date="2023" name="G3 (Bethesda)">
        <title>Whole genome assemblies of Zophobas morio and Tenebrio molitor.</title>
        <authorList>
            <person name="Kaur S."/>
            <person name="Stinson S.A."/>
            <person name="diCenzo G.C."/>
        </authorList>
    </citation>
    <scope>NUCLEOTIDE SEQUENCE</scope>
    <source>
        <strain evidence="10">QUZm001</strain>
    </source>
</reference>
<comment type="caution">
    <text evidence="10">The sequence shown here is derived from an EMBL/GenBank/DDBJ whole genome shotgun (WGS) entry which is preliminary data.</text>
</comment>
<evidence type="ECO:0000256" key="5">
    <source>
        <dbReference type="ARBA" id="ARBA00022692"/>
    </source>
</evidence>
<feature type="transmembrane region" description="Helical" evidence="8">
    <location>
        <begin position="420"/>
        <end position="445"/>
    </location>
</feature>
<dbReference type="GO" id="GO:0022857">
    <property type="term" value="F:transmembrane transporter activity"/>
    <property type="evidence" value="ECO:0007669"/>
    <property type="project" value="InterPro"/>
</dbReference>
<feature type="transmembrane region" description="Helical" evidence="8">
    <location>
        <begin position="179"/>
        <end position="197"/>
    </location>
</feature>
<evidence type="ECO:0000313" key="10">
    <source>
        <dbReference type="EMBL" id="KAJ3651080.1"/>
    </source>
</evidence>
<dbReference type="InterPro" id="IPR005829">
    <property type="entry name" value="Sugar_transporter_CS"/>
</dbReference>
<dbReference type="AlphaFoldDB" id="A0AA38MBP6"/>
<evidence type="ECO:0000256" key="7">
    <source>
        <dbReference type="ARBA" id="ARBA00023136"/>
    </source>
</evidence>
<keyword evidence="11" id="KW-1185">Reference proteome</keyword>
<dbReference type="SUPFAM" id="SSF103473">
    <property type="entry name" value="MFS general substrate transporter"/>
    <property type="match status" value="1"/>
</dbReference>
<feature type="transmembrane region" description="Helical" evidence="8">
    <location>
        <begin position="258"/>
        <end position="280"/>
    </location>
</feature>
<gene>
    <name evidence="10" type="ORF">Zmor_017141</name>
</gene>
<feature type="transmembrane region" description="Helical" evidence="8">
    <location>
        <begin position="21"/>
        <end position="42"/>
    </location>
</feature>
<feature type="transmembrane region" description="Helical" evidence="8">
    <location>
        <begin position="395"/>
        <end position="414"/>
    </location>
</feature>
<dbReference type="InterPro" id="IPR036259">
    <property type="entry name" value="MFS_trans_sf"/>
</dbReference>
<dbReference type="EMBL" id="JALNTZ010000005">
    <property type="protein sequence ID" value="KAJ3651080.1"/>
    <property type="molecule type" value="Genomic_DNA"/>
</dbReference>
<dbReference type="InterPro" id="IPR020846">
    <property type="entry name" value="MFS_dom"/>
</dbReference>
<evidence type="ECO:0000256" key="8">
    <source>
        <dbReference type="SAM" id="Phobius"/>
    </source>
</evidence>
<dbReference type="PROSITE" id="PS00217">
    <property type="entry name" value="SUGAR_TRANSPORT_2"/>
    <property type="match status" value="1"/>
</dbReference>
<dbReference type="PANTHER" id="PTHR48021">
    <property type="match status" value="1"/>
</dbReference>
<dbReference type="Gene3D" id="1.20.1250.20">
    <property type="entry name" value="MFS general substrate transporter like domains"/>
    <property type="match status" value="1"/>
</dbReference>
<feature type="transmembrane region" description="Helical" evidence="8">
    <location>
        <begin position="151"/>
        <end position="173"/>
    </location>
</feature>
<keyword evidence="5 8" id="KW-0812">Transmembrane</keyword>
<evidence type="ECO:0000313" key="11">
    <source>
        <dbReference type="Proteomes" id="UP001168821"/>
    </source>
</evidence>
<feature type="transmembrane region" description="Helical" evidence="8">
    <location>
        <begin position="358"/>
        <end position="383"/>
    </location>
</feature>
<keyword evidence="4" id="KW-0762">Sugar transport</keyword>
<proteinExistence type="predicted"/>
<evidence type="ECO:0000256" key="4">
    <source>
        <dbReference type="ARBA" id="ARBA00022597"/>
    </source>
</evidence>
<dbReference type="PANTHER" id="PTHR48021:SF46">
    <property type="entry name" value="MAJOR FACILITATOR SUPERFAMILY (MFS) PROFILE DOMAIN-CONTAINING PROTEIN"/>
    <property type="match status" value="1"/>
</dbReference>
<protein>
    <recommendedName>
        <fullName evidence="9">Major facilitator superfamily (MFS) profile domain-containing protein</fullName>
    </recommendedName>
</protein>
<feature type="domain" description="Major facilitator superfamily (MFS) profile" evidence="9">
    <location>
        <begin position="23"/>
        <end position="449"/>
    </location>
</feature>
<dbReference type="InterPro" id="IPR005828">
    <property type="entry name" value="MFS_sugar_transport-like"/>
</dbReference>
<dbReference type="PROSITE" id="PS00216">
    <property type="entry name" value="SUGAR_TRANSPORT_1"/>
    <property type="match status" value="1"/>
</dbReference>
<feature type="transmembrane region" description="Helical" evidence="8">
    <location>
        <begin position="292"/>
        <end position="316"/>
    </location>
</feature>
<evidence type="ECO:0000256" key="6">
    <source>
        <dbReference type="ARBA" id="ARBA00022989"/>
    </source>
</evidence>
<organism evidence="10 11">
    <name type="scientific">Zophobas morio</name>
    <dbReference type="NCBI Taxonomy" id="2755281"/>
    <lineage>
        <taxon>Eukaryota</taxon>
        <taxon>Metazoa</taxon>
        <taxon>Ecdysozoa</taxon>
        <taxon>Arthropoda</taxon>
        <taxon>Hexapoda</taxon>
        <taxon>Insecta</taxon>
        <taxon>Pterygota</taxon>
        <taxon>Neoptera</taxon>
        <taxon>Endopterygota</taxon>
        <taxon>Coleoptera</taxon>
        <taxon>Polyphaga</taxon>
        <taxon>Cucujiformia</taxon>
        <taxon>Tenebrionidae</taxon>
        <taxon>Zophobas</taxon>
    </lineage>
</organism>
<keyword evidence="3" id="KW-1003">Cell membrane</keyword>
<feature type="transmembrane region" description="Helical" evidence="8">
    <location>
        <begin position="323"/>
        <end position="346"/>
    </location>
</feature>
<dbReference type="Proteomes" id="UP001168821">
    <property type="component" value="Unassembled WGS sequence"/>
</dbReference>
<evidence type="ECO:0000256" key="2">
    <source>
        <dbReference type="ARBA" id="ARBA00022448"/>
    </source>
</evidence>
<name>A0AA38MBP6_9CUCU</name>
<dbReference type="GO" id="GO:0005886">
    <property type="term" value="C:plasma membrane"/>
    <property type="evidence" value="ECO:0007669"/>
    <property type="project" value="UniProtKB-SubCell"/>
</dbReference>
<evidence type="ECO:0000256" key="3">
    <source>
        <dbReference type="ARBA" id="ARBA00022475"/>
    </source>
</evidence>
<dbReference type="Pfam" id="PF00083">
    <property type="entry name" value="Sugar_tr"/>
    <property type="match status" value="1"/>
</dbReference>